<feature type="region of interest" description="Disordered" evidence="1">
    <location>
        <begin position="42"/>
        <end position="76"/>
    </location>
</feature>
<sequence>MSLSVDDLVCSLSSSHIGQEATDLAALQAQLTQAFFGQSSATFTQSPSKNSSSDADQPCNTPTGRTPSTSFSWGSAEVQRFTRRNVEETVDDVEDERMVEDILIPSSPTPAGPSSTFGHQPSFRTHRSHSRSTPISPPTSPSYGTDSSIFTSTDPFYLAQLQAMQTHNASSPTSVFSQLGRPSQQSPFVNQGQKYDSFGYPTSSVSFETHNMLTATAGAFER</sequence>
<reference evidence="2 3" key="1">
    <citation type="submission" date="2024-02" db="EMBL/GenBank/DDBJ databases">
        <title>A draft genome for the cacao thread blight pathogen Marasmius crinis-equi.</title>
        <authorList>
            <person name="Cohen S.P."/>
            <person name="Baruah I.K."/>
            <person name="Amoako-Attah I."/>
            <person name="Bukari Y."/>
            <person name="Meinhardt L.W."/>
            <person name="Bailey B.A."/>
        </authorList>
    </citation>
    <scope>NUCLEOTIDE SEQUENCE [LARGE SCALE GENOMIC DNA]</scope>
    <source>
        <strain evidence="2 3">GH-76</strain>
    </source>
</reference>
<protein>
    <submittedName>
        <fullName evidence="2">Uncharacterized protein</fullName>
    </submittedName>
</protein>
<evidence type="ECO:0000256" key="1">
    <source>
        <dbReference type="SAM" id="MobiDB-lite"/>
    </source>
</evidence>
<feature type="compositionally biased region" description="Polar residues" evidence="1">
    <location>
        <begin position="42"/>
        <end position="73"/>
    </location>
</feature>
<comment type="caution">
    <text evidence="2">The sequence shown here is derived from an EMBL/GenBank/DDBJ whole genome shotgun (WGS) entry which is preliminary data.</text>
</comment>
<gene>
    <name evidence="2" type="ORF">V5O48_000792</name>
</gene>
<evidence type="ECO:0000313" key="2">
    <source>
        <dbReference type="EMBL" id="KAL0581204.1"/>
    </source>
</evidence>
<organism evidence="2 3">
    <name type="scientific">Marasmius crinis-equi</name>
    <dbReference type="NCBI Taxonomy" id="585013"/>
    <lineage>
        <taxon>Eukaryota</taxon>
        <taxon>Fungi</taxon>
        <taxon>Dikarya</taxon>
        <taxon>Basidiomycota</taxon>
        <taxon>Agaricomycotina</taxon>
        <taxon>Agaricomycetes</taxon>
        <taxon>Agaricomycetidae</taxon>
        <taxon>Agaricales</taxon>
        <taxon>Marasmiineae</taxon>
        <taxon>Marasmiaceae</taxon>
        <taxon>Marasmius</taxon>
    </lineage>
</organism>
<dbReference type="EMBL" id="JBAHYK010000014">
    <property type="protein sequence ID" value="KAL0581204.1"/>
    <property type="molecule type" value="Genomic_DNA"/>
</dbReference>
<feature type="region of interest" description="Disordered" evidence="1">
    <location>
        <begin position="169"/>
        <end position="194"/>
    </location>
</feature>
<proteinExistence type="predicted"/>
<dbReference type="Proteomes" id="UP001465976">
    <property type="component" value="Unassembled WGS sequence"/>
</dbReference>
<name>A0ABR3G0P7_9AGAR</name>
<accession>A0ABR3G0P7</accession>
<keyword evidence="3" id="KW-1185">Reference proteome</keyword>
<evidence type="ECO:0000313" key="3">
    <source>
        <dbReference type="Proteomes" id="UP001465976"/>
    </source>
</evidence>
<feature type="region of interest" description="Disordered" evidence="1">
    <location>
        <begin position="104"/>
        <end position="145"/>
    </location>
</feature>